<accession>A0A8X7BC18</accession>
<reference evidence="1" key="1">
    <citation type="submission" date="2020-08" db="EMBL/GenBank/DDBJ databases">
        <title>Multicomponent nature underlies the extraordinary mechanical properties of spider dragline silk.</title>
        <authorList>
            <person name="Kono N."/>
            <person name="Nakamura H."/>
            <person name="Mori M."/>
            <person name="Yoshida Y."/>
            <person name="Ohtoshi R."/>
            <person name="Malay A.D."/>
            <person name="Moran D.A.P."/>
            <person name="Tomita M."/>
            <person name="Numata K."/>
            <person name="Arakawa K."/>
        </authorList>
    </citation>
    <scope>NUCLEOTIDE SEQUENCE</scope>
</reference>
<protein>
    <submittedName>
        <fullName evidence="1">Uncharacterized protein</fullName>
    </submittedName>
</protein>
<keyword evidence="2" id="KW-1185">Reference proteome</keyword>
<dbReference type="PANTHER" id="PTHR47326:SF1">
    <property type="entry name" value="HTH PSQ-TYPE DOMAIN-CONTAINING PROTEIN"/>
    <property type="match status" value="1"/>
</dbReference>
<dbReference type="GO" id="GO:0003676">
    <property type="term" value="F:nucleic acid binding"/>
    <property type="evidence" value="ECO:0007669"/>
    <property type="project" value="InterPro"/>
</dbReference>
<dbReference type="InterPro" id="IPR036397">
    <property type="entry name" value="RNaseH_sf"/>
</dbReference>
<evidence type="ECO:0000313" key="1">
    <source>
        <dbReference type="EMBL" id="GFY26193.1"/>
    </source>
</evidence>
<dbReference type="PANTHER" id="PTHR47326">
    <property type="entry name" value="TRANSPOSABLE ELEMENT TC3 TRANSPOSASE-LIKE PROTEIN"/>
    <property type="match status" value="1"/>
</dbReference>
<dbReference type="Gene3D" id="3.30.420.10">
    <property type="entry name" value="Ribonuclease H-like superfamily/Ribonuclease H"/>
    <property type="match status" value="1"/>
</dbReference>
<sequence>MSHVPTTTLQNETAVDAVVQWAIIGHSKKATGQQVEYRCCRVCQPFCTTICGSCVVVHMYIFRLRYVTTFMYRLHLYVPTYRGRWMRHGEPISWLPRFLDLDPVVFFIYTHLKLLVYEMSVTPTEDFMFRIAIASTDFTSIPDLFERVEQSFVRRCQLCYDIRGCNFEHFM</sequence>
<dbReference type="Proteomes" id="UP000887159">
    <property type="component" value="Unassembled WGS sequence"/>
</dbReference>
<gene>
    <name evidence="1" type="primary">AVEN_272646_1</name>
    <name evidence="1" type="ORF">TNCV_355091</name>
</gene>
<comment type="caution">
    <text evidence="1">The sequence shown here is derived from an EMBL/GenBank/DDBJ whole genome shotgun (WGS) entry which is preliminary data.</text>
</comment>
<dbReference type="AlphaFoldDB" id="A0A8X7BC18"/>
<organism evidence="1 2">
    <name type="scientific">Trichonephila clavipes</name>
    <name type="common">Golden silk orbweaver</name>
    <name type="synonym">Nephila clavipes</name>
    <dbReference type="NCBI Taxonomy" id="2585209"/>
    <lineage>
        <taxon>Eukaryota</taxon>
        <taxon>Metazoa</taxon>
        <taxon>Ecdysozoa</taxon>
        <taxon>Arthropoda</taxon>
        <taxon>Chelicerata</taxon>
        <taxon>Arachnida</taxon>
        <taxon>Araneae</taxon>
        <taxon>Araneomorphae</taxon>
        <taxon>Entelegynae</taxon>
        <taxon>Araneoidea</taxon>
        <taxon>Nephilidae</taxon>
        <taxon>Trichonephila</taxon>
    </lineage>
</organism>
<proteinExistence type="predicted"/>
<name>A0A8X7BC18_TRICX</name>
<evidence type="ECO:0000313" key="2">
    <source>
        <dbReference type="Proteomes" id="UP000887159"/>
    </source>
</evidence>
<dbReference type="EMBL" id="BMAU01021374">
    <property type="protein sequence ID" value="GFY26193.1"/>
    <property type="molecule type" value="Genomic_DNA"/>
</dbReference>